<protein>
    <submittedName>
        <fullName evidence="3">Uncharacterized protein</fullName>
    </submittedName>
</protein>
<feature type="region of interest" description="Disordered" evidence="1">
    <location>
        <begin position="59"/>
        <end position="104"/>
    </location>
</feature>
<dbReference type="EMBL" id="BSYO01000002">
    <property type="protein sequence ID" value="GMH00607.1"/>
    <property type="molecule type" value="Genomic_DNA"/>
</dbReference>
<dbReference type="InterPro" id="IPR053313">
    <property type="entry name" value="RGF"/>
</dbReference>
<feature type="region of interest" description="Disordered" evidence="1">
    <location>
        <begin position="118"/>
        <end position="145"/>
    </location>
</feature>
<reference evidence="3" key="1">
    <citation type="submission" date="2023-05" db="EMBL/GenBank/DDBJ databases">
        <title>Nepenthes gracilis genome sequencing.</title>
        <authorList>
            <person name="Fukushima K."/>
        </authorList>
    </citation>
    <scope>NUCLEOTIDE SEQUENCE</scope>
    <source>
        <strain evidence="3">SING2019-196</strain>
    </source>
</reference>
<gene>
    <name evidence="3" type="ORF">Nepgr_002446</name>
</gene>
<evidence type="ECO:0000313" key="4">
    <source>
        <dbReference type="Proteomes" id="UP001279734"/>
    </source>
</evidence>
<organism evidence="3 4">
    <name type="scientific">Nepenthes gracilis</name>
    <name type="common">Slender pitcher plant</name>
    <dbReference type="NCBI Taxonomy" id="150966"/>
    <lineage>
        <taxon>Eukaryota</taxon>
        <taxon>Viridiplantae</taxon>
        <taxon>Streptophyta</taxon>
        <taxon>Embryophyta</taxon>
        <taxon>Tracheophyta</taxon>
        <taxon>Spermatophyta</taxon>
        <taxon>Magnoliopsida</taxon>
        <taxon>eudicotyledons</taxon>
        <taxon>Gunneridae</taxon>
        <taxon>Pentapetalae</taxon>
        <taxon>Caryophyllales</taxon>
        <taxon>Nepenthaceae</taxon>
        <taxon>Nepenthes</taxon>
    </lineage>
</organism>
<evidence type="ECO:0000256" key="1">
    <source>
        <dbReference type="SAM" id="MobiDB-lite"/>
    </source>
</evidence>
<dbReference type="PANTHER" id="PTHR34961">
    <property type="entry name" value="TRANSMEMBRANE PROTEIN"/>
    <property type="match status" value="1"/>
</dbReference>
<sequence>MSITYSLFISLLCLSLNITHGARNQRLIDKQPRKRTHLSIKDEEKGTLQTIAVPLINANATMSNEDTPIRRNRDDHKDPNEKPKYIRPRLMESQHKSQGGLDLIMDGKVSGVKVRWRVPHKKRSVPQPDFNLDYAPPKVHPPSHN</sequence>
<feature type="compositionally biased region" description="Basic and acidic residues" evidence="1">
    <location>
        <begin position="67"/>
        <end position="95"/>
    </location>
</feature>
<dbReference type="AlphaFoldDB" id="A0AAD3P9Z7"/>
<dbReference type="PANTHER" id="PTHR34961:SF1">
    <property type="entry name" value="ROOT MERISTEM GROWTH FACTOR 10"/>
    <property type="match status" value="1"/>
</dbReference>
<evidence type="ECO:0000313" key="3">
    <source>
        <dbReference type="EMBL" id="GMH00607.1"/>
    </source>
</evidence>
<name>A0AAD3P9Z7_NEPGR</name>
<comment type="caution">
    <text evidence="3">The sequence shown here is derived from an EMBL/GenBank/DDBJ whole genome shotgun (WGS) entry which is preliminary data.</text>
</comment>
<dbReference type="Proteomes" id="UP001279734">
    <property type="component" value="Unassembled WGS sequence"/>
</dbReference>
<keyword evidence="4" id="KW-1185">Reference proteome</keyword>
<evidence type="ECO:0000256" key="2">
    <source>
        <dbReference type="SAM" id="SignalP"/>
    </source>
</evidence>
<feature type="signal peptide" evidence="2">
    <location>
        <begin position="1"/>
        <end position="21"/>
    </location>
</feature>
<keyword evidence="2" id="KW-0732">Signal</keyword>
<proteinExistence type="predicted"/>
<accession>A0AAD3P9Z7</accession>
<feature type="chain" id="PRO_5041931523" evidence="2">
    <location>
        <begin position="22"/>
        <end position="145"/>
    </location>
</feature>